<dbReference type="RefSeq" id="WP_188754010.1">
    <property type="nucleotide sequence ID" value="NZ_BMIK01000038.1"/>
</dbReference>
<dbReference type="SUPFAM" id="SSF51556">
    <property type="entry name" value="Metallo-dependent hydrolases"/>
    <property type="match status" value="1"/>
</dbReference>
<accession>A0ABQ1N056</accession>
<protein>
    <recommendedName>
        <fullName evidence="3">Amidohydrolase-related domain-containing protein</fullName>
    </recommendedName>
</protein>
<evidence type="ECO:0000256" key="2">
    <source>
        <dbReference type="SAM" id="SignalP"/>
    </source>
</evidence>
<dbReference type="InterPro" id="IPR006680">
    <property type="entry name" value="Amidohydro-rel"/>
</dbReference>
<evidence type="ECO:0000313" key="4">
    <source>
        <dbReference type="EMBL" id="GGC50019.1"/>
    </source>
</evidence>
<dbReference type="Pfam" id="PF04909">
    <property type="entry name" value="Amidohydro_2"/>
    <property type="match status" value="1"/>
</dbReference>
<feature type="chain" id="PRO_5046969251" description="Amidohydrolase-related domain-containing protein" evidence="2">
    <location>
        <begin position="23"/>
        <end position="387"/>
    </location>
</feature>
<dbReference type="Gene3D" id="3.20.20.140">
    <property type="entry name" value="Metal-dependent hydrolases"/>
    <property type="match status" value="1"/>
</dbReference>
<gene>
    <name evidence="4" type="ORF">GCM10011386_47860</name>
</gene>
<keyword evidence="2" id="KW-0732">Signal</keyword>
<proteinExistence type="predicted"/>
<dbReference type="Proteomes" id="UP000597338">
    <property type="component" value="Unassembled WGS sequence"/>
</dbReference>
<sequence>MKTKTFFLSTILCICAVGIIHAQPVNQRGDARFPNETPGIREDNVRLVDWQPISKLVVKETRVYRAKFPVIDIHNHLRRGLNPNRFKEYMEEMDKAGVWMVVDLDGESAGDGYKQNLAAAKGQSNERFKVFFRPDFSKIDEPNFGRNEAARLEAAVKQDGCRGLKINKGLGLGYKDNTGKHIPVDDPRIDPIWEKCGELGIPVLMHVSDPVAFHEGPVDRYNERYDELQTMTSFYGDAFPYSKEEIIAQRNRVIAKHPNTVFIGAHVCDLAEDLGRVAMWLDQYPNYYCEISARINELGRQPFTARKFFIEYQDRILFGTDTAPNAEAFRLYFRVLETDDEYFDTTPAHKLQGRWMVYGLNLPDEVLEKVYNKNALKIMGMYKGGAY</sequence>
<name>A0ABQ1N056_9SPHI</name>
<dbReference type="InterPro" id="IPR032466">
    <property type="entry name" value="Metal_Hydrolase"/>
</dbReference>
<dbReference type="PANTHER" id="PTHR21240">
    <property type="entry name" value="2-AMINO-3-CARBOXYLMUCONATE-6-SEMIALDEHYDE DECARBOXYLASE"/>
    <property type="match status" value="1"/>
</dbReference>
<organism evidence="4 5">
    <name type="scientific">Parapedobacter defluvii</name>
    <dbReference type="NCBI Taxonomy" id="2045106"/>
    <lineage>
        <taxon>Bacteria</taxon>
        <taxon>Pseudomonadati</taxon>
        <taxon>Bacteroidota</taxon>
        <taxon>Sphingobacteriia</taxon>
        <taxon>Sphingobacteriales</taxon>
        <taxon>Sphingobacteriaceae</taxon>
        <taxon>Parapedobacter</taxon>
    </lineage>
</organism>
<keyword evidence="5" id="KW-1185">Reference proteome</keyword>
<evidence type="ECO:0000313" key="5">
    <source>
        <dbReference type="Proteomes" id="UP000597338"/>
    </source>
</evidence>
<feature type="signal peptide" evidence="2">
    <location>
        <begin position="1"/>
        <end position="22"/>
    </location>
</feature>
<feature type="domain" description="Amidohydrolase-related" evidence="3">
    <location>
        <begin position="143"/>
        <end position="378"/>
    </location>
</feature>
<dbReference type="EMBL" id="BMIK01000038">
    <property type="protein sequence ID" value="GGC50019.1"/>
    <property type="molecule type" value="Genomic_DNA"/>
</dbReference>
<evidence type="ECO:0000259" key="3">
    <source>
        <dbReference type="Pfam" id="PF04909"/>
    </source>
</evidence>
<evidence type="ECO:0000256" key="1">
    <source>
        <dbReference type="ARBA" id="ARBA00023239"/>
    </source>
</evidence>
<reference evidence="5" key="1">
    <citation type="journal article" date="2019" name="Int. J. Syst. Evol. Microbiol.">
        <title>The Global Catalogue of Microorganisms (GCM) 10K type strain sequencing project: providing services to taxonomists for standard genome sequencing and annotation.</title>
        <authorList>
            <consortium name="The Broad Institute Genomics Platform"/>
            <consortium name="The Broad Institute Genome Sequencing Center for Infectious Disease"/>
            <person name="Wu L."/>
            <person name="Ma J."/>
        </authorList>
    </citation>
    <scope>NUCLEOTIDE SEQUENCE [LARGE SCALE GENOMIC DNA]</scope>
    <source>
        <strain evidence="5">CGMCC 1.15342</strain>
    </source>
</reference>
<keyword evidence="1" id="KW-0456">Lyase</keyword>
<dbReference type="InterPro" id="IPR032465">
    <property type="entry name" value="ACMSD"/>
</dbReference>
<comment type="caution">
    <text evidence="4">The sequence shown here is derived from an EMBL/GenBank/DDBJ whole genome shotgun (WGS) entry which is preliminary data.</text>
</comment>
<dbReference type="PANTHER" id="PTHR21240:SF28">
    <property type="entry name" value="ISO-OROTATE DECARBOXYLASE (EUROFUNG)"/>
    <property type="match status" value="1"/>
</dbReference>